<feature type="domain" description="Peptidase S8/S53" evidence="8">
    <location>
        <begin position="158"/>
        <end position="377"/>
    </location>
</feature>
<dbReference type="EMBL" id="JAEPRA010000017">
    <property type="protein sequence ID" value="KAG2174016.1"/>
    <property type="molecule type" value="Genomic_DNA"/>
</dbReference>
<protein>
    <recommendedName>
        <fullName evidence="8">Peptidase S8/S53 domain-containing protein</fullName>
    </recommendedName>
</protein>
<dbReference type="InterPro" id="IPR000209">
    <property type="entry name" value="Peptidase_S8/S53_dom"/>
</dbReference>
<evidence type="ECO:0000256" key="6">
    <source>
        <dbReference type="RuleBase" id="RU003355"/>
    </source>
</evidence>
<dbReference type="GO" id="GO:0004252">
    <property type="term" value="F:serine-type endopeptidase activity"/>
    <property type="evidence" value="ECO:0007669"/>
    <property type="project" value="UniProtKB-UniRule"/>
</dbReference>
<dbReference type="InterPro" id="IPR050131">
    <property type="entry name" value="Peptidase_S8_subtilisin-like"/>
</dbReference>
<dbReference type="Proteomes" id="UP000612746">
    <property type="component" value="Unassembled WGS sequence"/>
</dbReference>
<keyword evidence="10" id="KW-1185">Reference proteome</keyword>
<dbReference type="PANTHER" id="PTHR43806">
    <property type="entry name" value="PEPTIDASE S8"/>
    <property type="match status" value="1"/>
</dbReference>
<dbReference type="AlphaFoldDB" id="A0A8H7PIR7"/>
<keyword evidence="2 5" id="KW-0645">Protease</keyword>
<keyword evidence="7" id="KW-0732">Signal</keyword>
<dbReference type="PROSITE" id="PS00136">
    <property type="entry name" value="SUBTILASE_ASP"/>
    <property type="match status" value="1"/>
</dbReference>
<sequence>MLRRLYIISLVTLLLSALSNAQDATSSTTTTPGNYIIVLKHDAAEDIVQNHLSWMSKHLAVDSTHHAAYSTSHQNATSRASLNYASIGKFKWYSGNFHPTAIESLQNGTAQDAVHYVVEDITLNTQELVQANVPSWGLDRIDQRKGTDGEYRFPSSQGDGVTIYVVDTGMDISHSDIVGRASHGPTFIGNTSDPTDSNGHGTFVAGVCVGTRYGVAKQANVISVKALNADGDGQLSNVLKALSWIVEQHQNDTSAKSIVNLSLGAKYNQATNEAVEEAISLGIHFAIAAGNYGMDACQFSPASAKGALVVGAIDEDDSVSYYSNFGACVDLFAPGTNIKSIWNTGSDSTNTLTGTSMASPHAAGVMALYLSQQNYNTSDLINYMKHVSTLIREDFLINNGTAIANVNETVLDNGTDDGYKASNPNILVNESTPANILYNHPMDDKQLLIYDQPIPGAASSLHSTSLVFILSSAFALVCASFL</sequence>
<accession>A0A8H7PIR7</accession>
<feature type="active site" description="Charge relay system" evidence="5">
    <location>
        <position position="356"/>
    </location>
</feature>
<dbReference type="InterPro" id="IPR023827">
    <property type="entry name" value="Peptidase_S8_Asp-AS"/>
</dbReference>
<feature type="signal peptide" evidence="7">
    <location>
        <begin position="1"/>
        <end position="21"/>
    </location>
</feature>
<evidence type="ECO:0000313" key="10">
    <source>
        <dbReference type="Proteomes" id="UP000612746"/>
    </source>
</evidence>
<comment type="similarity">
    <text evidence="1 5 6">Belongs to the peptidase S8 family.</text>
</comment>
<dbReference type="Pfam" id="PF00082">
    <property type="entry name" value="Peptidase_S8"/>
    <property type="match status" value="1"/>
</dbReference>
<dbReference type="PRINTS" id="PR00723">
    <property type="entry name" value="SUBTILISIN"/>
</dbReference>
<evidence type="ECO:0000256" key="3">
    <source>
        <dbReference type="ARBA" id="ARBA00022801"/>
    </source>
</evidence>
<dbReference type="OrthoDB" id="206201at2759"/>
<evidence type="ECO:0000256" key="4">
    <source>
        <dbReference type="ARBA" id="ARBA00022825"/>
    </source>
</evidence>
<dbReference type="InterPro" id="IPR036852">
    <property type="entry name" value="Peptidase_S8/S53_dom_sf"/>
</dbReference>
<dbReference type="PROSITE" id="PS51892">
    <property type="entry name" value="SUBTILASE"/>
    <property type="match status" value="1"/>
</dbReference>
<dbReference type="CDD" id="cd04077">
    <property type="entry name" value="Peptidases_S8_PCSK9_ProteinaseK_like"/>
    <property type="match status" value="1"/>
</dbReference>
<evidence type="ECO:0000313" key="9">
    <source>
        <dbReference type="EMBL" id="KAG2174016.1"/>
    </source>
</evidence>
<dbReference type="InterPro" id="IPR034193">
    <property type="entry name" value="PCSK9_ProteinaseK-like"/>
</dbReference>
<reference evidence="9" key="1">
    <citation type="submission" date="2020-12" db="EMBL/GenBank/DDBJ databases">
        <title>Metabolic potential, ecology and presence of endohyphal bacteria is reflected in genomic diversity of Mucoromycotina.</title>
        <authorList>
            <person name="Muszewska A."/>
            <person name="Okrasinska A."/>
            <person name="Steczkiewicz K."/>
            <person name="Drgas O."/>
            <person name="Orlowska M."/>
            <person name="Perlinska-Lenart U."/>
            <person name="Aleksandrzak-Piekarczyk T."/>
            <person name="Szatraj K."/>
            <person name="Zielenkiewicz U."/>
            <person name="Pilsyk S."/>
            <person name="Malc E."/>
            <person name="Mieczkowski P."/>
            <person name="Kruszewska J.S."/>
            <person name="Biernat P."/>
            <person name="Pawlowska J."/>
        </authorList>
    </citation>
    <scope>NUCLEOTIDE SEQUENCE</scope>
    <source>
        <strain evidence="9">WA0000051536</strain>
    </source>
</reference>
<feature type="chain" id="PRO_5034288652" description="Peptidase S8/S53 domain-containing protein" evidence="7">
    <location>
        <begin position="22"/>
        <end position="482"/>
    </location>
</feature>
<evidence type="ECO:0000256" key="1">
    <source>
        <dbReference type="ARBA" id="ARBA00011073"/>
    </source>
</evidence>
<proteinExistence type="inferred from homology"/>
<name>A0A8H7PIR7_9FUNG</name>
<organism evidence="9 10">
    <name type="scientific">Umbelopsis vinacea</name>
    <dbReference type="NCBI Taxonomy" id="44442"/>
    <lineage>
        <taxon>Eukaryota</taxon>
        <taxon>Fungi</taxon>
        <taxon>Fungi incertae sedis</taxon>
        <taxon>Mucoromycota</taxon>
        <taxon>Mucoromycotina</taxon>
        <taxon>Umbelopsidomycetes</taxon>
        <taxon>Umbelopsidales</taxon>
        <taxon>Umbelopsidaceae</taxon>
        <taxon>Umbelopsis</taxon>
    </lineage>
</organism>
<dbReference type="InterPro" id="IPR023828">
    <property type="entry name" value="Peptidase_S8_Ser-AS"/>
</dbReference>
<evidence type="ECO:0000256" key="7">
    <source>
        <dbReference type="SAM" id="SignalP"/>
    </source>
</evidence>
<gene>
    <name evidence="9" type="ORF">INT44_000130</name>
</gene>
<dbReference type="InterPro" id="IPR015500">
    <property type="entry name" value="Peptidase_S8_subtilisin-rel"/>
</dbReference>
<dbReference type="PROSITE" id="PS00138">
    <property type="entry name" value="SUBTILASE_SER"/>
    <property type="match status" value="1"/>
</dbReference>
<evidence type="ECO:0000256" key="2">
    <source>
        <dbReference type="ARBA" id="ARBA00022670"/>
    </source>
</evidence>
<dbReference type="GO" id="GO:0005615">
    <property type="term" value="C:extracellular space"/>
    <property type="evidence" value="ECO:0007669"/>
    <property type="project" value="TreeGrafter"/>
</dbReference>
<evidence type="ECO:0000256" key="5">
    <source>
        <dbReference type="PROSITE-ProRule" id="PRU01240"/>
    </source>
</evidence>
<evidence type="ECO:0000259" key="8">
    <source>
        <dbReference type="Pfam" id="PF00082"/>
    </source>
</evidence>
<dbReference type="FunFam" id="3.40.50.200:FF:000007">
    <property type="entry name" value="Subtilisin-like serine protease"/>
    <property type="match status" value="1"/>
</dbReference>
<comment type="caution">
    <text evidence="9">The sequence shown here is derived from an EMBL/GenBank/DDBJ whole genome shotgun (WGS) entry which is preliminary data.</text>
</comment>
<feature type="active site" description="Charge relay system" evidence="5">
    <location>
        <position position="167"/>
    </location>
</feature>
<keyword evidence="3 5" id="KW-0378">Hydrolase</keyword>
<dbReference type="SUPFAM" id="SSF52743">
    <property type="entry name" value="Subtilisin-like"/>
    <property type="match status" value="1"/>
</dbReference>
<dbReference type="PANTHER" id="PTHR43806:SF13">
    <property type="entry name" value="SUBTILASE-TYPE PROTEINASE RRT12"/>
    <property type="match status" value="1"/>
</dbReference>
<keyword evidence="4 5" id="KW-0720">Serine protease</keyword>
<dbReference type="GO" id="GO:0006508">
    <property type="term" value="P:proteolysis"/>
    <property type="evidence" value="ECO:0007669"/>
    <property type="project" value="UniProtKB-KW"/>
</dbReference>
<feature type="active site" description="Charge relay system" evidence="5">
    <location>
        <position position="200"/>
    </location>
</feature>
<dbReference type="Gene3D" id="3.40.50.200">
    <property type="entry name" value="Peptidase S8/S53 domain"/>
    <property type="match status" value="1"/>
</dbReference>